<sequence>MTEEEIMHHAEKLRAAAREMFNMSPDELVEVILIAAELQEDINAEIPF</sequence>
<accession>A0AAW4ZUY7</accession>
<evidence type="ECO:0000313" key="2">
    <source>
        <dbReference type="Proteomes" id="UP000813876"/>
    </source>
</evidence>
<dbReference type="RefSeq" id="WP_232581163.1">
    <property type="nucleotide sequence ID" value="NZ_WMCP01000002.1"/>
</dbReference>
<comment type="caution">
    <text evidence="1">The sequence shown here is derived from an EMBL/GenBank/DDBJ whole genome shotgun (WGS) entry which is preliminary data.</text>
</comment>
<organism evidence="1 2">
    <name type="scientific">Photobacterium phosphoreum</name>
    <dbReference type="NCBI Taxonomy" id="659"/>
    <lineage>
        <taxon>Bacteria</taxon>
        <taxon>Pseudomonadati</taxon>
        <taxon>Pseudomonadota</taxon>
        <taxon>Gammaproteobacteria</taxon>
        <taxon>Vibrionales</taxon>
        <taxon>Vibrionaceae</taxon>
        <taxon>Photobacterium</taxon>
    </lineage>
</organism>
<gene>
    <name evidence="1" type="ORF">GLP33_04020</name>
</gene>
<dbReference type="Proteomes" id="UP000813876">
    <property type="component" value="Unassembled WGS sequence"/>
</dbReference>
<evidence type="ECO:0000313" key="1">
    <source>
        <dbReference type="EMBL" id="MCF2300894.1"/>
    </source>
</evidence>
<dbReference type="EMBL" id="WMCP01000002">
    <property type="protein sequence ID" value="MCF2300894.1"/>
    <property type="molecule type" value="Genomic_DNA"/>
</dbReference>
<dbReference type="AlphaFoldDB" id="A0AAW4ZUY7"/>
<name>A0AAW4ZUY7_PHOPO</name>
<reference evidence="1" key="1">
    <citation type="submission" date="2019-11" db="EMBL/GenBank/DDBJ databases">
        <title>Comparative genomics of photobacteria reveal adaptation to distinct habitats.</title>
        <authorList>
            <person name="Fuertes-Perez S."/>
            <person name="Hilgarth M."/>
            <person name="Vogel R.F."/>
        </authorList>
    </citation>
    <scope>NUCLEOTIDE SEQUENCE</scope>
    <source>
        <strain evidence="1">TMW2.2145</strain>
    </source>
</reference>
<proteinExistence type="predicted"/>
<protein>
    <submittedName>
        <fullName evidence="1">Uncharacterized protein</fullName>
    </submittedName>
</protein>